<dbReference type="EMBL" id="CM007651">
    <property type="protein sequence ID" value="ONI26590.1"/>
    <property type="molecule type" value="Genomic_DNA"/>
</dbReference>
<dbReference type="AlphaFoldDB" id="A0A251QT12"/>
<evidence type="ECO:0000313" key="2">
    <source>
        <dbReference type="Proteomes" id="UP000006882"/>
    </source>
</evidence>
<proteinExistence type="predicted"/>
<protein>
    <submittedName>
        <fullName evidence="1">Uncharacterized protein</fullName>
    </submittedName>
</protein>
<reference evidence="1 2" key="1">
    <citation type="journal article" date="2013" name="Nat. Genet.">
        <title>The high-quality draft genome of peach (Prunus persica) identifies unique patterns of genetic diversity, domestication and genome evolution.</title>
        <authorList>
            <consortium name="International Peach Genome Initiative"/>
            <person name="Verde I."/>
            <person name="Abbott A.G."/>
            <person name="Scalabrin S."/>
            <person name="Jung S."/>
            <person name="Shu S."/>
            <person name="Marroni F."/>
            <person name="Zhebentyayeva T."/>
            <person name="Dettori M.T."/>
            <person name="Grimwood J."/>
            <person name="Cattonaro F."/>
            <person name="Zuccolo A."/>
            <person name="Rossini L."/>
            <person name="Jenkins J."/>
            <person name="Vendramin E."/>
            <person name="Meisel L.A."/>
            <person name="Decroocq V."/>
            <person name="Sosinski B."/>
            <person name="Prochnik S."/>
            <person name="Mitros T."/>
            <person name="Policriti A."/>
            <person name="Cipriani G."/>
            <person name="Dondini L."/>
            <person name="Ficklin S."/>
            <person name="Goodstein D.M."/>
            <person name="Xuan P."/>
            <person name="Del Fabbro C."/>
            <person name="Aramini V."/>
            <person name="Copetti D."/>
            <person name="Gonzalez S."/>
            <person name="Horner D.S."/>
            <person name="Falchi R."/>
            <person name="Lucas S."/>
            <person name="Mica E."/>
            <person name="Maldonado J."/>
            <person name="Lazzari B."/>
            <person name="Bielenberg D."/>
            <person name="Pirona R."/>
            <person name="Miculan M."/>
            <person name="Barakat A."/>
            <person name="Testolin R."/>
            <person name="Stella A."/>
            <person name="Tartarini S."/>
            <person name="Tonutti P."/>
            <person name="Arus P."/>
            <person name="Orellana A."/>
            <person name="Wells C."/>
            <person name="Main D."/>
            <person name="Vizzotto G."/>
            <person name="Silva H."/>
            <person name="Salamini F."/>
            <person name="Schmutz J."/>
            <person name="Morgante M."/>
            <person name="Rokhsar D.S."/>
        </authorList>
    </citation>
    <scope>NUCLEOTIDE SEQUENCE [LARGE SCALE GENOMIC DNA]</scope>
    <source>
        <strain evidence="2">cv. Nemared</strain>
    </source>
</reference>
<gene>
    <name evidence="1" type="ORF">PRUPE_1G033300</name>
</gene>
<keyword evidence="2" id="KW-1185">Reference proteome</keyword>
<accession>A0A251QT12</accession>
<dbReference type="Proteomes" id="UP000006882">
    <property type="component" value="Chromosome G1"/>
</dbReference>
<name>A0A251QT12_PRUPE</name>
<sequence>MANFIRKLANSSFNVDDTEKILNIRNLQSLIQSRLWSKLCHFQFHSPGTSLTQRTQNVFLKEISGHNSTYFTFCSPRNHNPWIKKMACHLLWKQIYKR</sequence>
<evidence type="ECO:0000313" key="1">
    <source>
        <dbReference type="EMBL" id="ONI26590.1"/>
    </source>
</evidence>
<dbReference type="Gramene" id="ONI26590">
    <property type="protein sequence ID" value="ONI26590"/>
    <property type="gene ID" value="PRUPE_1G033300"/>
</dbReference>
<organism evidence="1 2">
    <name type="scientific">Prunus persica</name>
    <name type="common">Peach</name>
    <name type="synonym">Amygdalus persica</name>
    <dbReference type="NCBI Taxonomy" id="3760"/>
    <lineage>
        <taxon>Eukaryota</taxon>
        <taxon>Viridiplantae</taxon>
        <taxon>Streptophyta</taxon>
        <taxon>Embryophyta</taxon>
        <taxon>Tracheophyta</taxon>
        <taxon>Spermatophyta</taxon>
        <taxon>Magnoliopsida</taxon>
        <taxon>eudicotyledons</taxon>
        <taxon>Gunneridae</taxon>
        <taxon>Pentapetalae</taxon>
        <taxon>rosids</taxon>
        <taxon>fabids</taxon>
        <taxon>Rosales</taxon>
        <taxon>Rosaceae</taxon>
        <taxon>Amygdaloideae</taxon>
        <taxon>Amygdaleae</taxon>
        <taxon>Prunus</taxon>
    </lineage>
</organism>